<reference evidence="1 2" key="1">
    <citation type="submission" date="2017-01" db="EMBL/GenBank/DDBJ databases">
        <authorList>
            <person name="Varghese N."/>
            <person name="Submissions S."/>
        </authorList>
    </citation>
    <scope>NUCLEOTIDE SEQUENCE [LARGE SCALE GENOMIC DNA]</scope>
    <source>
        <strain evidence="1 2">DSM 2061</strain>
    </source>
</reference>
<gene>
    <name evidence="1" type="ORF">SAMN05421766_103642</name>
</gene>
<dbReference type="EMBL" id="FTOB01000003">
    <property type="protein sequence ID" value="SIS72579.1"/>
    <property type="molecule type" value="Genomic_DNA"/>
</dbReference>
<comment type="caution">
    <text evidence="1">The sequence shown here is derived from an EMBL/GenBank/DDBJ whole genome shotgun (WGS) entry which is preliminary data.</text>
</comment>
<evidence type="ECO:0000313" key="1">
    <source>
        <dbReference type="EMBL" id="SIS72579.1"/>
    </source>
</evidence>
<sequence>MTYYKDVDLSEHSKTTNITLIDNFNLINI</sequence>
<organism evidence="1 2">
    <name type="scientific">Zobellia uliginosa</name>
    <dbReference type="NCBI Taxonomy" id="143224"/>
    <lineage>
        <taxon>Bacteria</taxon>
        <taxon>Pseudomonadati</taxon>
        <taxon>Bacteroidota</taxon>
        <taxon>Flavobacteriia</taxon>
        <taxon>Flavobacteriales</taxon>
        <taxon>Flavobacteriaceae</taxon>
        <taxon>Zobellia</taxon>
    </lineage>
</organism>
<evidence type="ECO:0000313" key="2">
    <source>
        <dbReference type="Proteomes" id="UP000185728"/>
    </source>
</evidence>
<keyword evidence="2" id="KW-1185">Reference proteome</keyword>
<name>A0ABY1KWE5_9FLAO</name>
<dbReference type="Proteomes" id="UP000185728">
    <property type="component" value="Unassembled WGS sequence"/>
</dbReference>
<protein>
    <submittedName>
        <fullName evidence="1">Uncharacterized protein</fullName>
    </submittedName>
</protein>
<accession>A0ABY1KWE5</accession>
<proteinExistence type="predicted"/>